<proteinExistence type="predicted"/>
<keyword evidence="1" id="KW-0732">Signal</keyword>
<comment type="caution">
    <text evidence="2">The sequence shown here is derived from an EMBL/GenBank/DDBJ whole genome shotgun (WGS) entry which is preliminary data.</text>
</comment>
<keyword evidence="3" id="KW-1185">Reference proteome</keyword>
<accession>A0AAE0TZF4</accession>
<dbReference type="AlphaFoldDB" id="A0AAE0TZF4"/>
<dbReference type="Proteomes" id="UP001285441">
    <property type="component" value="Unassembled WGS sequence"/>
</dbReference>
<reference evidence="2" key="2">
    <citation type="submission" date="2023-06" db="EMBL/GenBank/DDBJ databases">
        <authorList>
            <consortium name="Lawrence Berkeley National Laboratory"/>
            <person name="Haridas S."/>
            <person name="Hensen N."/>
            <person name="Bonometti L."/>
            <person name="Westerberg I."/>
            <person name="Brannstrom I.O."/>
            <person name="Guillou S."/>
            <person name="Cros-Aarteil S."/>
            <person name="Calhoun S."/>
            <person name="Kuo A."/>
            <person name="Mondo S."/>
            <person name="Pangilinan J."/>
            <person name="Riley R."/>
            <person name="LaButti K."/>
            <person name="Andreopoulos B."/>
            <person name="Lipzen A."/>
            <person name="Chen C."/>
            <person name="Yanf M."/>
            <person name="Daum C."/>
            <person name="Ng V."/>
            <person name="Clum A."/>
            <person name="Steindorff A."/>
            <person name="Ohm R."/>
            <person name="Martin F."/>
            <person name="Silar P."/>
            <person name="Natvig D."/>
            <person name="Lalanne C."/>
            <person name="Gautier V."/>
            <person name="Ament-velasquez S.L."/>
            <person name="Kruys A."/>
            <person name="Hutchinson M.I."/>
            <person name="Powell A.J."/>
            <person name="Barry K."/>
            <person name="Miller A.N."/>
            <person name="Grigoriev I.V."/>
            <person name="Debuchy R."/>
            <person name="Gladieux P."/>
            <person name="Thoren M.H."/>
            <person name="Johannesson H."/>
        </authorList>
    </citation>
    <scope>NUCLEOTIDE SEQUENCE</scope>
    <source>
        <strain evidence="2">CBS 232.78</strain>
    </source>
</reference>
<feature type="chain" id="PRO_5042009582" evidence="1">
    <location>
        <begin position="22"/>
        <end position="402"/>
    </location>
</feature>
<reference evidence="2" key="1">
    <citation type="journal article" date="2023" name="Mol. Phylogenet. Evol.">
        <title>Genome-scale phylogeny and comparative genomics of the fungal order Sordariales.</title>
        <authorList>
            <person name="Hensen N."/>
            <person name="Bonometti L."/>
            <person name="Westerberg I."/>
            <person name="Brannstrom I.O."/>
            <person name="Guillou S."/>
            <person name="Cros-Aarteil S."/>
            <person name="Calhoun S."/>
            <person name="Haridas S."/>
            <person name="Kuo A."/>
            <person name="Mondo S."/>
            <person name="Pangilinan J."/>
            <person name="Riley R."/>
            <person name="LaButti K."/>
            <person name="Andreopoulos B."/>
            <person name="Lipzen A."/>
            <person name="Chen C."/>
            <person name="Yan M."/>
            <person name="Daum C."/>
            <person name="Ng V."/>
            <person name="Clum A."/>
            <person name="Steindorff A."/>
            <person name="Ohm R.A."/>
            <person name="Martin F."/>
            <person name="Silar P."/>
            <person name="Natvig D.O."/>
            <person name="Lalanne C."/>
            <person name="Gautier V."/>
            <person name="Ament-Velasquez S.L."/>
            <person name="Kruys A."/>
            <person name="Hutchinson M.I."/>
            <person name="Powell A.J."/>
            <person name="Barry K."/>
            <person name="Miller A.N."/>
            <person name="Grigoriev I.V."/>
            <person name="Debuchy R."/>
            <person name="Gladieux P."/>
            <person name="Hiltunen Thoren M."/>
            <person name="Johannesson H."/>
        </authorList>
    </citation>
    <scope>NUCLEOTIDE SEQUENCE</scope>
    <source>
        <strain evidence="2">CBS 232.78</strain>
    </source>
</reference>
<dbReference type="EMBL" id="JAULSW010000004">
    <property type="protein sequence ID" value="KAK3385206.1"/>
    <property type="molecule type" value="Genomic_DNA"/>
</dbReference>
<evidence type="ECO:0000313" key="3">
    <source>
        <dbReference type="Proteomes" id="UP001285441"/>
    </source>
</evidence>
<sequence>MNMMLFSGLISISLLALPCLSQSPGPDWPNCASVSRSGPWGYEFYRFRFEPFMPGREDAQDAVFHLDAENSADGSRVVCHLSANVSSSNASNNSAGVVLDSRIISGCETYWTEDRYDEQFTNETHHAKTAGLVSFDTQSGELGIEQEWGCRESDGRISQFSGIAKEKINMRCVGGREGERTTCEPVIIGGDAPQTFLFGRPTARSTEPAVPAKPPTSVVNCSTATPTWQILSMYFSPPGPWPKSASFPSTGLRIELRNLADESRTLCYLNEDNVAAYEDGVLLRNNGTSLGVTSENHNQIQGCETGRWYDVSGSDRREWRWMQVPEVTFHTKSHVLSIRQTWMCGQGGNVAVAGYAEQVLDMDCKDTGVEYVPVQCEPSRMVFSSVSGPVLLGPGKAEAVKD</sequence>
<feature type="signal peptide" evidence="1">
    <location>
        <begin position="1"/>
        <end position="21"/>
    </location>
</feature>
<evidence type="ECO:0000256" key="1">
    <source>
        <dbReference type="SAM" id="SignalP"/>
    </source>
</evidence>
<gene>
    <name evidence="2" type="ORF">B0H63DRAFT_449282</name>
</gene>
<evidence type="ECO:0000313" key="2">
    <source>
        <dbReference type="EMBL" id="KAK3385206.1"/>
    </source>
</evidence>
<protein>
    <submittedName>
        <fullName evidence="2">Uncharacterized protein</fullName>
    </submittedName>
</protein>
<name>A0AAE0TZF4_9PEZI</name>
<organism evidence="2 3">
    <name type="scientific">Podospora didyma</name>
    <dbReference type="NCBI Taxonomy" id="330526"/>
    <lineage>
        <taxon>Eukaryota</taxon>
        <taxon>Fungi</taxon>
        <taxon>Dikarya</taxon>
        <taxon>Ascomycota</taxon>
        <taxon>Pezizomycotina</taxon>
        <taxon>Sordariomycetes</taxon>
        <taxon>Sordariomycetidae</taxon>
        <taxon>Sordariales</taxon>
        <taxon>Podosporaceae</taxon>
        <taxon>Podospora</taxon>
    </lineage>
</organism>